<evidence type="ECO:0000256" key="1">
    <source>
        <dbReference type="SAM" id="MobiDB-lite"/>
    </source>
</evidence>
<proteinExistence type="predicted"/>
<feature type="compositionally biased region" description="Polar residues" evidence="1">
    <location>
        <begin position="1"/>
        <end position="11"/>
    </location>
</feature>
<dbReference type="PANTHER" id="PTHR31973:SF195">
    <property type="entry name" value="MUDR FAMILY TRANSPOSASE"/>
    <property type="match status" value="1"/>
</dbReference>
<dbReference type="OrthoDB" id="1932754at2759"/>
<keyword evidence="4" id="KW-1185">Reference proteome</keyword>
<dbReference type="EMBL" id="PQIB02000001">
    <property type="protein sequence ID" value="RLN42219.1"/>
    <property type="molecule type" value="Genomic_DNA"/>
</dbReference>
<accession>A0A3L6TPP3</accession>
<feature type="domain" description="Transposase MuDR plant" evidence="2">
    <location>
        <begin position="65"/>
        <end position="120"/>
    </location>
</feature>
<dbReference type="AlphaFoldDB" id="A0A3L6TPP3"/>
<evidence type="ECO:0000259" key="2">
    <source>
        <dbReference type="Pfam" id="PF03108"/>
    </source>
</evidence>
<dbReference type="STRING" id="4540.A0A3L6TPP3"/>
<dbReference type="Proteomes" id="UP000275267">
    <property type="component" value="Unassembled WGS sequence"/>
</dbReference>
<feature type="region of interest" description="Disordered" evidence="1">
    <location>
        <begin position="1"/>
        <end position="54"/>
    </location>
</feature>
<sequence length="270" mass="30547">MYSDTDSLVTQSDSSYDSDLAASSDSNDDCSDPEFDPNGEVVDNDDEYDPPPFSYDVDDPIIDVNVVFPDVDQCKSAVTHLTILHDHAFEIVKKDKSRFRAKCKRADQGCKWTFFASTSPKYIGCKVKTSGPKHTCGSFNNCGETMASNKWVAKRAVDLLRDDPEMGPKDLHSMLQKKYSIDIPYYRVYRGKYKAMDTIYGKWDDNYDLLPTYQAELLRVVSGSIVELDTEKDDNDDLCFSRFFVALKPCIDGFLQGCRPYIAMDATHLT</sequence>
<gene>
    <name evidence="3" type="ORF">C2845_PM01G18000</name>
</gene>
<feature type="compositionally biased region" description="Low complexity" evidence="1">
    <location>
        <begin position="12"/>
        <end position="25"/>
    </location>
</feature>
<dbReference type="PANTHER" id="PTHR31973">
    <property type="entry name" value="POLYPROTEIN, PUTATIVE-RELATED"/>
    <property type="match status" value="1"/>
</dbReference>
<dbReference type="InterPro" id="IPR004332">
    <property type="entry name" value="Transposase_MuDR"/>
</dbReference>
<protein>
    <submittedName>
        <fullName evidence="3">Transposon protein, putative, Mutator sub-class</fullName>
    </submittedName>
</protein>
<feature type="compositionally biased region" description="Acidic residues" evidence="1">
    <location>
        <begin position="26"/>
        <end position="49"/>
    </location>
</feature>
<dbReference type="Pfam" id="PF03108">
    <property type="entry name" value="DBD_Tnp_Mut"/>
    <property type="match status" value="1"/>
</dbReference>
<evidence type="ECO:0000313" key="4">
    <source>
        <dbReference type="Proteomes" id="UP000275267"/>
    </source>
</evidence>
<reference evidence="4" key="1">
    <citation type="journal article" date="2019" name="Nat. Commun.">
        <title>The genome of broomcorn millet.</title>
        <authorList>
            <person name="Zou C."/>
            <person name="Miki D."/>
            <person name="Li D."/>
            <person name="Tang Q."/>
            <person name="Xiao L."/>
            <person name="Rajput S."/>
            <person name="Deng P."/>
            <person name="Jia W."/>
            <person name="Huang R."/>
            <person name="Zhang M."/>
            <person name="Sun Y."/>
            <person name="Hu J."/>
            <person name="Fu X."/>
            <person name="Schnable P.S."/>
            <person name="Li F."/>
            <person name="Zhang H."/>
            <person name="Feng B."/>
            <person name="Zhu X."/>
            <person name="Liu R."/>
            <person name="Schnable J.C."/>
            <person name="Zhu J.-K."/>
            <person name="Zhang H."/>
        </authorList>
    </citation>
    <scope>NUCLEOTIDE SEQUENCE [LARGE SCALE GENOMIC DNA]</scope>
</reference>
<comment type="caution">
    <text evidence="3">The sequence shown here is derived from an EMBL/GenBank/DDBJ whole genome shotgun (WGS) entry which is preliminary data.</text>
</comment>
<name>A0A3L6TPP3_PANMI</name>
<evidence type="ECO:0000313" key="3">
    <source>
        <dbReference type="EMBL" id="RLN42219.1"/>
    </source>
</evidence>
<organism evidence="3 4">
    <name type="scientific">Panicum miliaceum</name>
    <name type="common">Proso millet</name>
    <name type="synonym">Broomcorn millet</name>
    <dbReference type="NCBI Taxonomy" id="4540"/>
    <lineage>
        <taxon>Eukaryota</taxon>
        <taxon>Viridiplantae</taxon>
        <taxon>Streptophyta</taxon>
        <taxon>Embryophyta</taxon>
        <taxon>Tracheophyta</taxon>
        <taxon>Spermatophyta</taxon>
        <taxon>Magnoliopsida</taxon>
        <taxon>Liliopsida</taxon>
        <taxon>Poales</taxon>
        <taxon>Poaceae</taxon>
        <taxon>PACMAD clade</taxon>
        <taxon>Panicoideae</taxon>
        <taxon>Panicodae</taxon>
        <taxon>Paniceae</taxon>
        <taxon>Panicinae</taxon>
        <taxon>Panicum</taxon>
        <taxon>Panicum sect. Panicum</taxon>
    </lineage>
</organism>